<accession>A0ABP2R8E4</accession>
<comment type="caution">
    <text evidence="2">The sequence shown here is derived from an EMBL/GenBank/DDBJ whole genome shotgun (WGS) entry which is preliminary data.</text>
</comment>
<sequence>MPIFHKTNVIKKTFWKKFPSFSGRFRNRQGFSGIGGRIVLQRFIVSLTKPEKKGEIEMSVKTEKKERTIKPINGDSPSVRKMDFEGLDQLSDYYVAGNSFLTHTVNAYHVIFPEGERFFIKSVKAFADQVKDPALQNSIKGFIGQEVQHGKEHEKALEMLVKQGRPVSKILNFYVKTAYGFFWPVLEFIFGKKLKLAVTAGLEHYTASLGEVTLRFGLHEQAEGEMRNLLLWHACEEIEHKSVAYDVLQTVSKSYILRTLGFIVASIMFWGYAFTLQHMFIFSDPKIGFKRYFSDLISARSYARLIVIEVGKLALLYFKPGFHPNQTGGYDLANAALATI</sequence>
<evidence type="ECO:0000256" key="1">
    <source>
        <dbReference type="SAM" id="Phobius"/>
    </source>
</evidence>
<reference evidence="2 3" key="1">
    <citation type="submission" date="2012-08" db="EMBL/GenBank/DDBJ databases">
        <authorList>
            <person name="Harkins D.M."/>
            <person name="Durkin A.S."/>
            <person name="Selengut J.D."/>
            <person name="Sanka R."/>
            <person name="DePew J."/>
            <person name="Purushe J."/>
            <person name="Matthias M.A."/>
            <person name="Vinetz J.M."/>
            <person name="Sutton G.G."/>
            <person name="Nelson W.C."/>
            <person name="Fouts D.E."/>
        </authorList>
    </citation>
    <scope>NUCLEOTIDE SEQUENCE [LARGE SCALE GENOMIC DNA]</scope>
    <source>
        <strain evidence="2 3">MMD4847</strain>
    </source>
</reference>
<protein>
    <submittedName>
        <fullName evidence="2">Metal-dependent hydrolase</fullName>
    </submittedName>
</protein>
<keyword evidence="3" id="KW-1185">Reference proteome</keyword>
<keyword evidence="1" id="KW-0812">Transmembrane</keyword>
<evidence type="ECO:0000313" key="3">
    <source>
        <dbReference type="Proteomes" id="UP000018720"/>
    </source>
</evidence>
<dbReference type="PANTHER" id="PTHR39456:SF1">
    <property type="entry name" value="METAL-DEPENDENT HYDROLASE"/>
    <property type="match status" value="1"/>
</dbReference>
<dbReference type="InterPro" id="IPR016516">
    <property type="entry name" value="UCP07580"/>
</dbReference>
<keyword evidence="1" id="KW-0472">Membrane</keyword>
<dbReference type="GO" id="GO:0016787">
    <property type="term" value="F:hydrolase activity"/>
    <property type="evidence" value="ECO:0007669"/>
    <property type="project" value="UniProtKB-KW"/>
</dbReference>
<dbReference type="PANTHER" id="PTHR39456">
    <property type="entry name" value="METAL-DEPENDENT HYDROLASE"/>
    <property type="match status" value="1"/>
</dbReference>
<dbReference type="EMBL" id="AHOM02000010">
    <property type="protein sequence ID" value="EJZ40609.1"/>
    <property type="molecule type" value="Genomic_DNA"/>
</dbReference>
<name>A0ABP2R8E4_9LEPT</name>
<keyword evidence="1" id="KW-1133">Transmembrane helix</keyword>
<feature type="transmembrane region" description="Helical" evidence="1">
    <location>
        <begin position="255"/>
        <end position="276"/>
    </location>
</feature>
<proteinExistence type="predicted"/>
<organism evidence="2 3">
    <name type="scientific">Leptospira licerasiae str. MMD4847</name>
    <dbReference type="NCBI Taxonomy" id="1049971"/>
    <lineage>
        <taxon>Bacteria</taxon>
        <taxon>Pseudomonadati</taxon>
        <taxon>Spirochaetota</taxon>
        <taxon>Spirochaetia</taxon>
        <taxon>Leptospirales</taxon>
        <taxon>Leptospiraceae</taxon>
        <taxon>Leptospira</taxon>
    </lineage>
</organism>
<evidence type="ECO:0000313" key="2">
    <source>
        <dbReference type="EMBL" id="EJZ40609.1"/>
    </source>
</evidence>
<keyword evidence="2" id="KW-0378">Hydrolase</keyword>
<dbReference type="Pfam" id="PF10118">
    <property type="entry name" value="Metal_hydrol"/>
    <property type="match status" value="1"/>
</dbReference>
<dbReference type="Proteomes" id="UP000018720">
    <property type="component" value="Unassembled WGS sequence"/>
</dbReference>
<gene>
    <name evidence="2" type="ORF">LEP1GSC178_1063</name>
</gene>